<dbReference type="PATRIC" id="fig|56110.3.peg.1502"/>
<accession>K9TG02</accession>
<name>K9TG02_9CYAN</name>
<dbReference type="KEGG" id="oac:Oscil6304_1245"/>
<feature type="region of interest" description="Disordered" evidence="1">
    <location>
        <begin position="191"/>
        <end position="270"/>
    </location>
</feature>
<dbReference type="EMBL" id="CP003607">
    <property type="protein sequence ID" value="AFY80959.1"/>
    <property type="molecule type" value="Genomic_DNA"/>
</dbReference>
<dbReference type="NCBIfam" id="TIGR02595">
    <property type="entry name" value="PEP_CTERM"/>
    <property type="match status" value="1"/>
</dbReference>
<dbReference type="HOGENOM" id="CLU_1123278_0_0_3"/>
<proteinExistence type="predicted"/>
<feature type="compositionally biased region" description="Polar residues" evidence="1">
    <location>
        <begin position="198"/>
        <end position="210"/>
    </location>
</feature>
<evidence type="ECO:0000313" key="3">
    <source>
        <dbReference type="EMBL" id="AFY80959.1"/>
    </source>
</evidence>
<dbReference type="RefSeq" id="WP_015147607.1">
    <property type="nucleotide sequence ID" value="NC_019693.1"/>
</dbReference>
<keyword evidence="4" id="KW-1185">Reference proteome</keyword>
<reference evidence="3 4" key="1">
    <citation type="submission" date="2012-06" db="EMBL/GenBank/DDBJ databases">
        <title>Finished chromosome of genome of Oscillatoria acuminata PCC 6304.</title>
        <authorList>
            <consortium name="US DOE Joint Genome Institute"/>
            <person name="Gugger M."/>
            <person name="Coursin T."/>
            <person name="Rippka R."/>
            <person name="Tandeau De Marsac N."/>
            <person name="Huntemann M."/>
            <person name="Wei C.-L."/>
            <person name="Han J."/>
            <person name="Detter J.C."/>
            <person name="Han C."/>
            <person name="Tapia R."/>
            <person name="Davenport K."/>
            <person name="Daligault H."/>
            <person name="Erkkila T."/>
            <person name="Gu W."/>
            <person name="Munk A.C.C."/>
            <person name="Teshima H."/>
            <person name="Xu Y."/>
            <person name="Chain P."/>
            <person name="Chen A."/>
            <person name="Krypides N."/>
            <person name="Mavromatis K."/>
            <person name="Markowitz V."/>
            <person name="Szeto E."/>
            <person name="Ivanova N."/>
            <person name="Mikhailova N."/>
            <person name="Ovchinnikova G."/>
            <person name="Pagani I."/>
            <person name="Pati A."/>
            <person name="Goodwin L."/>
            <person name="Peters L."/>
            <person name="Pitluck S."/>
            <person name="Woyke T."/>
            <person name="Kerfeld C."/>
        </authorList>
    </citation>
    <scope>NUCLEOTIDE SEQUENCE [LARGE SCALE GENOMIC DNA]</scope>
    <source>
        <strain evidence="3 4">PCC 6304</strain>
    </source>
</reference>
<dbReference type="Proteomes" id="UP000010367">
    <property type="component" value="Chromosome"/>
</dbReference>
<evidence type="ECO:0000256" key="1">
    <source>
        <dbReference type="SAM" id="MobiDB-lite"/>
    </source>
</evidence>
<protein>
    <submittedName>
        <fullName evidence="3">PEP-CTERM putative exosortase interaction domain-containing protein</fullName>
    </submittedName>
</protein>
<feature type="signal peptide" evidence="2">
    <location>
        <begin position="1"/>
        <end position="35"/>
    </location>
</feature>
<evidence type="ECO:0000256" key="2">
    <source>
        <dbReference type="SAM" id="SignalP"/>
    </source>
</evidence>
<keyword evidence="2" id="KW-0732">Signal</keyword>
<dbReference type="eggNOG" id="ENOG5032WEJ">
    <property type="taxonomic scope" value="Bacteria"/>
</dbReference>
<dbReference type="InterPro" id="IPR013424">
    <property type="entry name" value="Ice-binding_C"/>
</dbReference>
<feature type="compositionally biased region" description="Gly residues" evidence="1">
    <location>
        <begin position="213"/>
        <end position="260"/>
    </location>
</feature>
<organism evidence="3 4">
    <name type="scientific">Oscillatoria acuminata PCC 6304</name>
    <dbReference type="NCBI Taxonomy" id="56110"/>
    <lineage>
        <taxon>Bacteria</taxon>
        <taxon>Bacillati</taxon>
        <taxon>Cyanobacteriota</taxon>
        <taxon>Cyanophyceae</taxon>
        <taxon>Oscillatoriophycideae</taxon>
        <taxon>Oscillatoriales</taxon>
        <taxon>Oscillatoriaceae</taxon>
        <taxon>Oscillatoria</taxon>
    </lineage>
</organism>
<feature type="chain" id="PRO_5003936005" evidence="2">
    <location>
        <begin position="36"/>
        <end position="292"/>
    </location>
</feature>
<gene>
    <name evidence="3" type="ORF">Oscil6304_1245</name>
</gene>
<sequence>MITNLTFTNRLSQTMLATAGFALASAAFLVAPANADTLTVKLNDATNGNPPEFPTVEVKLSQDAPGGPITATVNVVPGPSGYIGDLRGVFLNLPAGSSITPGDKNITTHTAGVLDTKGNKTTTEFPGIGNSAILDGVKESFNYGMEIGNQGIADGDDFQTTTFTISGTGLSLSAFTSSSFGVRMMSVGVPGGGRNDSSKTIGTAPSTVTVTPPGGGGDTTGGGGDTTGGGGDTTGGGGDTTGGGGDTTGGGGDTTGGGGDPVAVPEPMTIGGLLVGAGGLLAARRRKVNKNG</sequence>
<dbReference type="AlphaFoldDB" id="K9TG02"/>
<evidence type="ECO:0000313" key="4">
    <source>
        <dbReference type="Proteomes" id="UP000010367"/>
    </source>
</evidence>
<dbReference type="InParanoid" id="K9TG02"/>